<dbReference type="AlphaFoldDB" id="G2XSB6"/>
<proteinExistence type="predicted"/>
<dbReference type="InParanoid" id="G2XSB6"/>
<protein>
    <submittedName>
        <fullName evidence="2">Uncharacterized protein</fullName>
    </submittedName>
</protein>
<gene>
    <name evidence="2" type="ORF">BofuT4_uP012290.1</name>
</gene>
<sequence>MPELDTMAAGSIQYSGPDSHDRKQSPFYLDKSPQVK</sequence>
<reference evidence="3" key="1">
    <citation type="journal article" date="2011" name="PLoS Genet.">
        <title>Genomic analysis of the necrotrophic fungal pathogens Sclerotinia sclerotiorum and Botrytis cinerea.</title>
        <authorList>
            <person name="Amselem J."/>
            <person name="Cuomo C.A."/>
            <person name="van Kan J.A."/>
            <person name="Viaud M."/>
            <person name="Benito E.P."/>
            <person name="Couloux A."/>
            <person name="Coutinho P.M."/>
            <person name="de Vries R.P."/>
            <person name="Dyer P.S."/>
            <person name="Fillinger S."/>
            <person name="Fournier E."/>
            <person name="Gout L."/>
            <person name="Hahn M."/>
            <person name="Kohn L."/>
            <person name="Lapalu N."/>
            <person name="Plummer K.M."/>
            <person name="Pradier J.M."/>
            <person name="Quevillon E."/>
            <person name="Sharon A."/>
            <person name="Simon A."/>
            <person name="ten Have A."/>
            <person name="Tudzynski B."/>
            <person name="Tudzynski P."/>
            <person name="Wincker P."/>
            <person name="Andrew M."/>
            <person name="Anthouard V."/>
            <person name="Beever R.E."/>
            <person name="Beffa R."/>
            <person name="Benoit I."/>
            <person name="Bouzid O."/>
            <person name="Brault B."/>
            <person name="Chen Z."/>
            <person name="Choquer M."/>
            <person name="Collemare J."/>
            <person name="Cotton P."/>
            <person name="Danchin E.G."/>
            <person name="Da Silva C."/>
            <person name="Gautier A."/>
            <person name="Giraud C."/>
            <person name="Giraud T."/>
            <person name="Gonzalez C."/>
            <person name="Grossetete S."/>
            <person name="Guldener U."/>
            <person name="Henrissat B."/>
            <person name="Howlett B.J."/>
            <person name="Kodira C."/>
            <person name="Kretschmer M."/>
            <person name="Lappartient A."/>
            <person name="Leroch M."/>
            <person name="Levis C."/>
            <person name="Mauceli E."/>
            <person name="Neuveglise C."/>
            <person name="Oeser B."/>
            <person name="Pearson M."/>
            <person name="Poulain J."/>
            <person name="Poussereau N."/>
            <person name="Quesneville H."/>
            <person name="Rascle C."/>
            <person name="Schumacher J."/>
            <person name="Segurens B."/>
            <person name="Sexton A."/>
            <person name="Silva E."/>
            <person name="Sirven C."/>
            <person name="Soanes D.M."/>
            <person name="Talbot N.J."/>
            <person name="Templeton M."/>
            <person name="Yandava C."/>
            <person name="Yarden O."/>
            <person name="Zeng Q."/>
            <person name="Rollins J.A."/>
            <person name="Lebrun M.H."/>
            <person name="Dickman M."/>
        </authorList>
    </citation>
    <scope>NUCLEOTIDE SEQUENCE [LARGE SCALE GENOMIC DNA]</scope>
    <source>
        <strain evidence="3">T4</strain>
    </source>
</reference>
<dbReference type="EMBL" id="FQ790260">
    <property type="protein sequence ID" value="CCD43553.1"/>
    <property type="molecule type" value="Genomic_DNA"/>
</dbReference>
<name>G2XSB6_BOTF4</name>
<dbReference type="HOGENOM" id="CLU_3359540_0_0_1"/>
<evidence type="ECO:0000313" key="2">
    <source>
        <dbReference type="EMBL" id="CCD43553.1"/>
    </source>
</evidence>
<accession>G2XSB6</accession>
<evidence type="ECO:0000256" key="1">
    <source>
        <dbReference type="SAM" id="MobiDB-lite"/>
    </source>
</evidence>
<feature type="region of interest" description="Disordered" evidence="1">
    <location>
        <begin position="1"/>
        <end position="36"/>
    </location>
</feature>
<evidence type="ECO:0000313" key="3">
    <source>
        <dbReference type="Proteomes" id="UP000008177"/>
    </source>
</evidence>
<organism evidence="2 3">
    <name type="scientific">Botryotinia fuckeliana (strain T4)</name>
    <name type="common">Noble rot fungus</name>
    <name type="synonym">Botrytis cinerea</name>
    <dbReference type="NCBI Taxonomy" id="999810"/>
    <lineage>
        <taxon>Eukaryota</taxon>
        <taxon>Fungi</taxon>
        <taxon>Dikarya</taxon>
        <taxon>Ascomycota</taxon>
        <taxon>Pezizomycotina</taxon>
        <taxon>Leotiomycetes</taxon>
        <taxon>Helotiales</taxon>
        <taxon>Sclerotiniaceae</taxon>
        <taxon>Botrytis</taxon>
    </lineage>
</organism>
<dbReference type="Proteomes" id="UP000008177">
    <property type="component" value="Unplaced contigs"/>
</dbReference>